<dbReference type="EMBL" id="JACEMT010000053">
    <property type="protein sequence ID" value="MBA4503456.1"/>
    <property type="molecule type" value="Genomic_DNA"/>
</dbReference>
<keyword evidence="2" id="KW-1185">Reference proteome</keyword>
<protein>
    <submittedName>
        <fullName evidence="1">DUF1456 family protein</fullName>
    </submittedName>
</protein>
<dbReference type="Pfam" id="PF07308">
    <property type="entry name" value="DUF1456"/>
    <property type="match status" value="2"/>
</dbReference>
<dbReference type="PANTHER" id="PTHR37805:SF1">
    <property type="entry name" value="CYTOPLASMIC PROTEIN"/>
    <property type="match status" value="1"/>
</dbReference>
<evidence type="ECO:0000313" key="1">
    <source>
        <dbReference type="EMBL" id="MBA4503456.1"/>
    </source>
</evidence>
<proteinExistence type="predicted"/>
<dbReference type="PANTHER" id="PTHR37805">
    <property type="entry name" value="CYTOPLASMIC PROTEIN-RELATED"/>
    <property type="match status" value="1"/>
</dbReference>
<reference evidence="1 2" key="1">
    <citation type="submission" date="2020-07" db="EMBL/GenBank/DDBJ databases">
        <title>Bacterium isolated from marien macroalgae.</title>
        <authorList>
            <person name="Zhu K."/>
            <person name="Lu D."/>
            <person name="Du Z."/>
        </authorList>
    </citation>
    <scope>NUCLEOTIDE SEQUENCE [LARGE SCALE GENOMIC DNA]</scope>
    <source>
        <strain evidence="1 2">3-1745</strain>
    </source>
</reference>
<accession>A0A7W2AC00</accession>
<evidence type="ECO:0000313" key="2">
    <source>
        <dbReference type="Proteomes" id="UP000538931"/>
    </source>
</evidence>
<organism evidence="1 2">
    <name type="scientific">Marinobacterium marinum</name>
    <dbReference type="NCBI Taxonomy" id="2756129"/>
    <lineage>
        <taxon>Bacteria</taxon>
        <taxon>Pseudomonadati</taxon>
        <taxon>Pseudomonadota</taxon>
        <taxon>Gammaproteobacteria</taxon>
        <taxon>Oceanospirillales</taxon>
        <taxon>Oceanospirillaceae</taxon>
        <taxon>Marinobacterium</taxon>
    </lineage>
</organism>
<dbReference type="RefSeq" id="WP_181741267.1">
    <property type="nucleotide sequence ID" value="NZ_JACEMT010000053.1"/>
</dbReference>
<comment type="caution">
    <text evidence="1">The sequence shown here is derived from an EMBL/GenBank/DDBJ whole genome shotgun (WGS) entry which is preliminary data.</text>
</comment>
<dbReference type="Proteomes" id="UP000538931">
    <property type="component" value="Unassembled WGS sequence"/>
</dbReference>
<name>A0A7W2AC00_9GAMM</name>
<sequence length="163" mass="19022">MNNNDILRRLRYAFDFKNTKLIEIFAAADHQVTQLQVMNWLKKEDDAAYCAATDRELAIFLNGLINTRRGRREGEQPQPETRLSNNMILMKLKIALNMTSDDMLQTLQAAEFCLSKHELSAFLRKPGNKHYRECKDQVLRNFLVGIQRRFRPGTQQPVTRQPV</sequence>
<gene>
    <name evidence="1" type="ORF">H1S06_13940</name>
</gene>
<dbReference type="InterPro" id="IPR009921">
    <property type="entry name" value="YehS-like"/>
</dbReference>
<dbReference type="AlphaFoldDB" id="A0A7W2AC00"/>